<dbReference type="InterPro" id="IPR024425">
    <property type="entry name" value="LiaF-like_C"/>
</dbReference>
<evidence type="ECO:0000313" key="4">
    <source>
        <dbReference type="Proteomes" id="UP000702544"/>
    </source>
</evidence>
<feature type="domain" description="Cell wall-active antibiotics response LiaF-like C-terminal" evidence="2">
    <location>
        <begin position="191"/>
        <end position="285"/>
    </location>
</feature>
<protein>
    <submittedName>
        <fullName evidence="3">Cell wall-active antibiotics response protein</fullName>
    </submittedName>
</protein>
<evidence type="ECO:0000256" key="1">
    <source>
        <dbReference type="SAM" id="SignalP"/>
    </source>
</evidence>
<proteinExistence type="predicted"/>
<gene>
    <name evidence="3" type="ORF">GWO12_10865</name>
</gene>
<comment type="caution">
    <text evidence="3">The sequence shown here is derived from an EMBL/GenBank/DDBJ whole genome shotgun (WGS) entry which is preliminary data.</text>
</comment>
<dbReference type="AlphaFoldDB" id="A0AAE4ZAK2"/>
<dbReference type="Pfam" id="PF09922">
    <property type="entry name" value="LiaF-like_C"/>
    <property type="match status" value="1"/>
</dbReference>
<evidence type="ECO:0000259" key="2">
    <source>
        <dbReference type="Pfam" id="PF09922"/>
    </source>
</evidence>
<feature type="chain" id="PRO_5042024981" evidence="1">
    <location>
        <begin position="24"/>
        <end position="288"/>
    </location>
</feature>
<sequence length="288" mass="31593">MKKTAVTVLAAAALLASAIPAGAQSWRTEAKSRGYRGQDFLDVRITYAVGRLDLHSAPDHLLYRIDTRYDEDVFRMRSDYLESGGRGSLRIEIESIEDDLDLDEWDDRDYEAGRLEVGLPQHTPVALNLKLGAAEARLDLGGLTLERISYETGASETEIGFSEPNRQVAEYCSFKIAAAALRLNDLGNSRCERINVSGGVGDLKLDFSGDWTHDASADVNVGLGGVEIRVPDDIGVRIEKSTFLMKFDAPGFLEEDGGVYLSRNWDDAEHRLTITISGALGGIRVARI</sequence>
<dbReference type="Proteomes" id="UP000702544">
    <property type="component" value="Unassembled WGS sequence"/>
</dbReference>
<feature type="signal peptide" evidence="1">
    <location>
        <begin position="1"/>
        <end position="23"/>
    </location>
</feature>
<reference evidence="3 4" key="1">
    <citation type="submission" date="2020-01" db="EMBL/GenBank/DDBJ databases">
        <title>Genomes assembled from Gulf of Kutch pelagic sediment metagenomes.</title>
        <authorList>
            <person name="Chandrashekar M."/>
            <person name="Mahajan M.S."/>
            <person name="Dave K.J."/>
            <person name="Vatsa P."/>
            <person name="Nathani N.M."/>
        </authorList>
    </citation>
    <scope>NUCLEOTIDE SEQUENCE [LARGE SCALE GENOMIC DNA]</scope>
    <source>
        <strain evidence="3">KS3-K002</strain>
    </source>
</reference>
<accession>A0AAE4ZAK2</accession>
<evidence type="ECO:0000313" key="3">
    <source>
        <dbReference type="EMBL" id="NIR75592.1"/>
    </source>
</evidence>
<keyword evidence="1" id="KW-0732">Signal</keyword>
<dbReference type="EMBL" id="JAACAK010000083">
    <property type="protein sequence ID" value="NIR75592.1"/>
    <property type="molecule type" value="Genomic_DNA"/>
</dbReference>
<organism evidence="3 4">
    <name type="scientific">Candidatus Kutchimonas denitrificans</name>
    <dbReference type="NCBI Taxonomy" id="3056748"/>
    <lineage>
        <taxon>Bacteria</taxon>
        <taxon>Pseudomonadati</taxon>
        <taxon>Gemmatimonadota</taxon>
        <taxon>Gemmatimonadia</taxon>
        <taxon>Candidatus Palauibacterales</taxon>
        <taxon>Candidatus Palauibacteraceae</taxon>
        <taxon>Candidatus Kutchimonas</taxon>
    </lineage>
</organism>
<name>A0AAE4ZAK2_9BACT</name>